<proteinExistence type="predicted"/>
<feature type="region of interest" description="Disordered" evidence="1">
    <location>
        <begin position="1"/>
        <end position="23"/>
    </location>
</feature>
<accession>A0A0W0XUF7</accession>
<gene>
    <name evidence="2" type="ORF">Lqui_2101</name>
</gene>
<dbReference type="EMBL" id="LNYS01000015">
    <property type="protein sequence ID" value="KTD48094.1"/>
    <property type="molecule type" value="Genomic_DNA"/>
</dbReference>
<evidence type="ECO:0000313" key="2">
    <source>
        <dbReference type="EMBL" id="KTD48094.1"/>
    </source>
</evidence>
<dbReference type="PATRIC" id="fig|45073.5.peg.2215"/>
<comment type="caution">
    <text evidence="2">The sequence shown here is derived from an EMBL/GenBank/DDBJ whole genome shotgun (WGS) entry which is preliminary data.</text>
</comment>
<dbReference type="RefSeq" id="WP_058508198.1">
    <property type="nucleotide sequence ID" value="NZ_CAAAIK010000025.1"/>
</dbReference>
<dbReference type="AlphaFoldDB" id="A0A0W0XUF7"/>
<name>A0A0W0XUF7_9GAMM</name>
<evidence type="ECO:0000256" key="1">
    <source>
        <dbReference type="SAM" id="MobiDB-lite"/>
    </source>
</evidence>
<dbReference type="Proteomes" id="UP000054618">
    <property type="component" value="Unassembled WGS sequence"/>
</dbReference>
<evidence type="ECO:0000313" key="3">
    <source>
        <dbReference type="Proteomes" id="UP000054618"/>
    </source>
</evidence>
<sequence length="204" mass="23558">MNIDLNEPYDDDEARNRNDTLRNTPAPILRIQAALFRRAQARGVSLSEQMMHEMTQEGILPGSMPGLLANEAPRSELEQLILWEKKKVFRPYVPVRIEDWFDRPQVPFGTASESPLLPPPAHVLQFEAETCLRARASGRPFWNQIRHELQQARVTQDRLRALNEGASPKTRLEQFVVWKTQLIYREMVQDAQESQIETPAPLHI</sequence>
<protein>
    <submittedName>
        <fullName evidence="2">Uncharacterized protein</fullName>
    </submittedName>
</protein>
<keyword evidence="3" id="KW-1185">Reference proteome</keyword>
<organism evidence="2 3">
    <name type="scientific">Legionella quinlivanii</name>
    <dbReference type="NCBI Taxonomy" id="45073"/>
    <lineage>
        <taxon>Bacteria</taxon>
        <taxon>Pseudomonadati</taxon>
        <taxon>Pseudomonadota</taxon>
        <taxon>Gammaproteobacteria</taxon>
        <taxon>Legionellales</taxon>
        <taxon>Legionellaceae</taxon>
        <taxon>Legionella</taxon>
    </lineage>
</organism>
<reference evidence="2 3" key="1">
    <citation type="submission" date="2015-11" db="EMBL/GenBank/DDBJ databases">
        <title>Genomic analysis of 38 Legionella species identifies large and diverse effector repertoires.</title>
        <authorList>
            <person name="Burstein D."/>
            <person name="Amaro F."/>
            <person name="Zusman T."/>
            <person name="Lifshitz Z."/>
            <person name="Cohen O."/>
            <person name="Gilbert J.A."/>
            <person name="Pupko T."/>
            <person name="Shuman H.A."/>
            <person name="Segal G."/>
        </authorList>
    </citation>
    <scope>NUCLEOTIDE SEQUENCE [LARGE SCALE GENOMIC DNA]</scope>
    <source>
        <strain evidence="2 3">CDC#1442-AUS-E</strain>
    </source>
</reference>